<evidence type="ECO:0000256" key="1">
    <source>
        <dbReference type="SAM" id="Phobius"/>
    </source>
</evidence>
<proteinExistence type="predicted"/>
<keyword evidence="1" id="KW-0472">Membrane</keyword>
<keyword evidence="1" id="KW-1133">Transmembrane helix</keyword>
<evidence type="ECO:0008006" key="4">
    <source>
        <dbReference type="Google" id="ProtNLM"/>
    </source>
</evidence>
<evidence type="ECO:0000313" key="2">
    <source>
        <dbReference type="EMBL" id="KAA9393248.1"/>
    </source>
</evidence>
<feature type="transmembrane region" description="Helical" evidence="1">
    <location>
        <begin position="711"/>
        <end position="734"/>
    </location>
</feature>
<dbReference type="AlphaFoldDB" id="A0A5J5KV26"/>
<keyword evidence="3" id="KW-1185">Reference proteome</keyword>
<dbReference type="EMBL" id="SZWF01000023">
    <property type="protein sequence ID" value="KAA9393248.1"/>
    <property type="molecule type" value="Genomic_DNA"/>
</dbReference>
<evidence type="ECO:0000313" key="3">
    <source>
        <dbReference type="Proteomes" id="UP000325957"/>
    </source>
</evidence>
<dbReference type="Proteomes" id="UP000325957">
    <property type="component" value="Unassembled WGS sequence"/>
</dbReference>
<reference evidence="2 3" key="1">
    <citation type="submission" date="2019-05" db="EMBL/GenBank/DDBJ databases">
        <title>Kocuria coralli sp. nov., a novel actinobacterium isolated from coral reef seawater.</title>
        <authorList>
            <person name="Li J."/>
        </authorList>
    </citation>
    <scope>NUCLEOTIDE SEQUENCE [LARGE SCALE GENOMIC DNA]</scope>
    <source>
        <strain evidence="2 3">SCSIO 13007</strain>
    </source>
</reference>
<feature type="transmembrane region" description="Helical" evidence="1">
    <location>
        <begin position="132"/>
        <end position="153"/>
    </location>
</feature>
<sequence>MESDLPHGITQETVEAAAEGRALSYEPFTMLVVERELTWDEYEHGEIPQDADVMLSVGYDPADPDLTLPDSRRVAVAELGALDDWRPQYQVSTDVRETFLNNVTQGHGPSAVVGAALTAASDVYDGGTRSPAYWGAIAVLPLLVALLVTLLWLRFVARERARMRAFSRARLQLARVVLELDLLEAHFRIADAELGRVTGRAARNVAKDVRGALKADWSAIRRDSLRLAQVEQMLTRELLDPRAPVHTRGKPGESMPLAEFAASADALRRRADALAASSSLRVGHTAGGTVLGWVALPSALAVEEILRHRDGLPRRDAENLARQRRALLALVQEGESSFGTESGPDVIVRHADLMERWRRTEKRLTDALVKVDRALQKRLNNGNGSQIAADDVTARERERVRVATGGRMDTLDDLRTSLGISPRGSRAPSWRAERVLLRIESLDASRGAVPSRRSRPADVASTLAPSIPGAALVALPVIVALISGWIAVGTMDGGNTSYGRILVGDQSLAALHIAGDTSLIPDYAAPRRDEDEPSNAETLTLESIREQMERNARYGDLALLPERVELIVALLPLEDYVSARPIEGAGDRVEIDYLDLLDAYPRIKEEAAAVQPAAIDATTGDVRAGYAILPLWLGADGSYGAGLPLTGELSTGVDSRLGAYDFVATEPSMRNAPGDEWSLPIGAEVASAMSDLGRQMEYNNQRAAGIAPATLFWTVAIAAWTGVQTLVLAGLTLAQALRRTAGTRQARRQLREMREKLNRLALGLDLSRLDAVAVLGAVDGHDGKAAETDQHLYETVLLTAWREVQELEELPRRMQRGPEWRTRVTRMQRVIDSLAERDTDVAEHALALIRSDGENP</sequence>
<name>A0A5J5KV26_9MICC</name>
<accession>A0A5J5KV26</accession>
<organism evidence="2 3">
    <name type="scientific">Kocuria coralli</name>
    <dbReference type="NCBI Taxonomy" id="1461025"/>
    <lineage>
        <taxon>Bacteria</taxon>
        <taxon>Bacillati</taxon>
        <taxon>Actinomycetota</taxon>
        <taxon>Actinomycetes</taxon>
        <taxon>Micrococcales</taxon>
        <taxon>Micrococcaceae</taxon>
        <taxon>Kocuria</taxon>
    </lineage>
</organism>
<gene>
    <name evidence="2" type="ORF">FCK90_13290</name>
</gene>
<dbReference type="OrthoDB" id="4903304at2"/>
<dbReference type="RefSeq" id="WP_158034793.1">
    <property type="nucleotide sequence ID" value="NZ_ML708627.1"/>
</dbReference>
<feature type="transmembrane region" description="Helical" evidence="1">
    <location>
        <begin position="462"/>
        <end position="488"/>
    </location>
</feature>
<protein>
    <recommendedName>
        <fullName evidence="4">DUF5129 domain-containing protein</fullName>
    </recommendedName>
</protein>
<keyword evidence="1" id="KW-0812">Transmembrane</keyword>
<comment type="caution">
    <text evidence="2">The sequence shown here is derived from an EMBL/GenBank/DDBJ whole genome shotgun (WGS) entry which is preliminary data.</text>
</comment>